<proteinExistence type="predicted"/>
<dbReference type="AlphaFoldDB" id="A0A9D0ZT22"/>
<reference evidence="2" key="1">
    <citation type="submission" date="2020-10" db="EMBL/GenBank/DDBJ databases">
        <authorList>
            <person name="Gilroy R."/>
        </authorList>
    </citation>
    <scope>NUCLEOTIDE SEQUENCE</scope>
    <source>
        <strain evidence="2">CHK147-3167</strain>
    </source>
</reference>
<dbReference type="NCBIfam" id="TIGR01725">
    <property type="entry name" value="phge_HK97_gp10"/>
    <property type="match status" value="1"/>
</dbReference>
<organism evidence="2 3">
    <name type="scientific">Candidatus Coprosoma intestinipullorum</name>
    <dbReference type="NCBI Taxonomy" id="2840752"/>
    <lineage>
        <taxon>Bacteria</taxon>
        <taxon>Bacillati</taxon>
        <taxon>Bacillota</taxon>
        <taxon>Bacillota incertae sedis</taxon>
        <taxon>Candidatus Coprosoma</taxon>
    </lineage>
</organism>
<sequence length="170" mass="19666">MDIQIKGLDSLEKKLNKIANNLEKNTMEAMEKVLKDGQKVAFDNKIGTKDESMIPYETKSDKNYVIGRLHTDKKKFSHALFLEYGTGTEAEMEHIGTTKTFLKSGYQYWLLPVDKAPRDFGTPIMINGKEFFIMHPQSPKPFMRPTAFYLRDNAKKVLSKELKERIDKEL</sequence>
<dbReference type="Proteomes" id="UP000886786">
    <property type="component" value="Unassembled WGS sequence"/>
</dbReference>
<feature type="coiled-coil region" evidence="1">
    <location>
        <begin position="5"/>
        <end position="32"/>
    </location>
</feature>
<protein>
    <recommendedName>
        <fullName evidence="4">HK97 gp10 family phage protein</fullName>
    </recommendedName>
</protein>
<keyword evidence="1" id="KW-0175">Coiled coil</keyword>
<dbReference type="InterPro" id="IPR010064">
    <property type="entry name" value="HK97-gp10_tail"/>
</dbReference>
<evidence type="ECO:0008006" key="4">
    <source>
        <dbReference type="Google" id="ProtNLM"/>
    </source>
</evidence>
<accession>A0A9D0ZT22</accession>
<reference evidence="2" key="2">
    <citation type="journal article" date="2021" name="PeerJ">
        <title>Extensive microbial diversity within the chicken gut microbiome revealed by metagenomics and culture.</title>
        <authorList>
            <person name="Gilroy R."/>
            <person name="Ravi A."/>
            <person name="Getino M."/>
            <person name="Pursley I."/>
            <person name="Horton D.L."/>
            <person name="Alikhan N.F."/>
            <person name="Baker D."/>
            <person name="Gharbi K."/>
            <person name="Hall N."/>
            <person name="Watson M."/>
            <person name="Adriaenssens E.M."/>
            <person name="Foster-Nyarko E."/>
            <person name="Jarju S."/>
            <person name="Secka A."/>
            <person name="Antonio M."/>
            <person name="Oren A."/>
            <person name="Chaudhuri R.R."/>
            <person name="La Ragione R."/>
            <person name="Hildebrand F."/>
            <person name="Pallen M.J."/>
        </authorList>
    </citation>
    <scope>NUCLEOTIDE SEQUENCE</scope>
    <source>
        <strain evidence="2">CHK147-3167</strain>
    </source>
</reference>
<evidence type="ECO:0000256" key="1">
    <source>
        <dbReference type="SAM" id="Coils"/>
    </source>
</evidence>
<comment type="caution">
    <text evidence="2">The sequence shown here is derived from an EMBL/GenBank/DDBJ whole genome shotgun (WGS) entry which is preliminary data.</text>
</comment>
<evidence type="ECO:0000313" key="2">
    <source>
        <dbReference type="EMBL" id="HIQ91002.1"/>
    </source>
</evidence>
<dbReference type="EMBL" id="DVFV01000096">
    <property type="protein sequence ID" value="HIQ91002.1"/>
    <property type="molecule type" value="Genomic_DNA"/>
</dbReference>
<evidence type="ECO:0000313" key="3">
    <source>
        <dbReference type="Proteomes" id="UP000886786"/>
    </source>
</evidence>
<gene>
    <name evidence="2" type="ORF">IAB27_05210</name>
</gene>
<name>A0A9D0ZT22_9FIRM</name>